<evidence type="ECO:0000256" key="1">
    <source>
        <dbReference type="SAM" id="MobiDB-lite"/>
    </source>
</evidence>
<evidence type="ECO:0000313" key="3">
    <source>
        <dbReference type="Proteomes" id="UP001190700"/>
    </source>
</evidence>
<organism evidence="2 3">
    <name type="scientific">Cymbomonas tetramitiformis</name>
    <dbReference type="NCBI Taxonomy" id="36881"/>
    <lineage>
        <taxon>Eukaryota</taxon>
        <taxon>Viridiplantae</taxon>
        <taxon>Chlorophyta</taxon>
        <taxon>Pyramimonadophyceae</taxon>
        <taxon>Pyramimonadales</taxon>
        <taxon>Pyramimonadaceae</taxon>
        <taxon>Cymbomonas</taxon>
    </lineage>
</organism>
<evidence type="ECO:0000313" key="2">
    <source>
        <dbReference type="EMBL" id="KAK3267503.1"/>
    </source>
</evidence>
<gene>
    <name evidence="2" type="ORF">CYMTET_23946</name>
</gene>
<name>A0AAE0FXH5_9CHLO</name>
<reference evidence="2 3" key="1">
    <citation type="journal article" date="2015" name="Genome Biol. Evol.">
        <title>Comparative Genomics of a Bacterivorous Green Alga Reveals Evolutionary Causalities and Consequences of Phago-Mixotrophic Mode of Nutrition.</title>
        <authorList>
            <person name="Burns J.A."/>
            <person name="Paasch A."/>
            <person name="Narechania A."/>
            <person name="Kim E."/>
        </authorList>
    </citation>
    <scope>NUCLEOTIDE SEQUENCE [LARGE SCALE GENOMIC DNA]</scope>
    <source>
        <strain evidence="2 3">PLY_AMNH</strain>
    </source>
</reference>
<sequence length="627" mass="67144">MLRINTSDAAREARWRPRQLTWQLRWGVQCPGPRDRDDASADGHGGWRAAGGVGGQGEGYGYVCDPGDVSPHRGRPDGPRKPHAAATRAPRESWGQESMPEPSPPEPRPGRRPTFIRKPKKDSTPQKLLPLTLPSPPEPSSGPWNPSTALEKGWNTGSNLGSGREALVEQGDRWNPSIAVDQARLRGAQLDSGMGEGGIAHDAPWNPSTRMREHRGDGCVYSLAEAGSEQPAQEHWYSGGALDHNPTPSLLGPNDGGRSRIQSGAGAAWEQPAQGRWYTGGALDHNPTHSLLGPNDAGMNRIGPDGQPWRGSVASSHSPVPGNPFGVREGMGSDVGLDDRPPWRGGGALYRSDVFSDGGANSPMSPSEVKGMTSEWKSATASNLKYGHSAFSQTLQVGQEGRATDPGPQRPASCMPLDQRIDSESPSGEGTDTGKLGVPAMSDIAQHEHRVKALGRKGMMPTPRRGLASVPRLPIVLEPIEKDPVMPVDVNVLTLHFASEPSKRMYTTGLPRGAGTERAASIAEDRMQLDPMSLTERAPTQPKSGKLPTLRDQPWRSRRASMDMERCTSFAGAASKSPNNEAAEVPEQVHGNLGEHLVAKLGAEAKRAVKGEVAVEERVLTVTLRPP</sequence>
<dbReference type="AlphaFoldDB" id="A0AAE0FXH5"/>
<proteinExistence type="predicted"/>
<dbReference type="EMBL" id="LGRX02012369">
    <property type="protein sequence ID" value="KAK3267503.1"/>
    <property type="molecule type" value="Genomic_DNA"/>
</dbReference>
<keyword evidence="3" id="KW-1185">Reference proteome</keyword>
<dbReference type="Proteomes" id="UP001190700">
    <property type="component" value="Unassembled WGS sequence"/>
</dbReference>
<comment type="caution">
    <text evidence="2">The sequence shown here is derived from an EMBL/GenBank/DDBJ whole genome shotgun (WGS) entry which is preliminary data.</text>
</comment>
<protein>
    <submittedName>
        <fullName evidence="2">Uncharacterized protein</fullName>
    </submittedName>
</protein>
<feature type="region of interest" description="Disordered" evidence="1">
    <location>
        <begin position="28"/>
        <end position="163"/>
    </location>
</feature>
<feature type="compositionally biased region" description="Basic residues" evidence="1">
    <location>
        <begin position="110"/>
        <end position="120"/>
    </location>
</feature>
<accession>A0AAE0FXH5</accession>
<feature type="region of interest" description="Disordered" evidence="1">
    <location>
        <begin position="397"/>
        <end position="432"/>
    </location>
</feature>
<feature type="region of interest" description="Disordered" evidence="1">
    <location>
        <begin position="525"/>
        <end position="561"/>
    </location>
</feature>
<feature type="compositionally biased region" description="Basic and acidic residues" evidence="1">
    <location>
        <begin position="70"/>
        <end position="80"/>
    </location>
</feature>
<feature type="compositionally biased region" description="Gly residues" evidence="1">
    <location>
        <begin position="43"/>
        <end position="60"/>
    </location>
</feature>